<comment type="caution">
    <text evidence="2">The sequence shown here is derived from an EMBL/GenBank/DDBJ whole genome shotgun (WGS) entry which is preliminary data.</text>
</comment>
<organism evidence="2 3">
    <name type="scientific">Paenibacillus piri</name>
    <dbReference type="NCBI Taxonomy" id="2547395"/>
    <lineage>
        <taxon>Bacteria</taxon>
        <taxon>Bacillati</taxon>
        <taxon>Bacillota</taxon>
        <taxon>Bacilli</taxon>
        <taxon>Bacillales</taxon>
        <taxon>Paenibacillaceae</taxon>
        <taxon>Paenibacillus</taxon>
    </lineage>
</organism>
<accession>A0A4R5KSM2</accession>
<keyword evidence="1" id="KW-0812">Transmembrane</keyword>
<dbReference type="RefSeq" id="WP_133227766.1">
    <property type="nucleotide sequence ID" value="NZ_SMRT01000004.1"/>
</dbReference>
<evidence type="ECO:0000313" key="2">
    <source>
        <dbReference type="EMBL" id="TDF98048.1"/>
    </source>
</evidence>
<gene>
    <name evidence="2" type="ORF">E1757_11095</name>
</gene>
<dbReference type="OrthoDB" id="9939407at2"/>
<evidence type="ECO:0000256" key="1">
    <source>
        <dbReference type="SAM" id="Phobius"/>
    </source>
</evidence>
<feature type="transmembrane region" description="Helical" evidence="1">
    <location>
        <begin position="64"/>
        <end position="87"/>
    </location>
</feature>
<protein>
    <submittedName>
        <fullName evidence="2">Uncharacterized protein</fullName>
    </submittedName>
</protein>
<sequence length="91" mass="9491">MHAKCPHCLASQSSSPYTCENCGIELVENGALVDALTYWNANKASDNASYHLIPLGLTAIAGAAAAWLNTSLIAIAGAVAAAVFFFARSYK</sequence>
<name>A0A4R5KSM2_9BACL</name>
<dbReference type="Proteomes" id="UP000295636">
    <property type="component" value="Unassembled WGS sequence"/>
</dbReference>
<proteinExistence type="predicted"/>
<dbReference type="AlphaFoldDB" id="A0A4R5KSM2"/>
<keyword evidence="3" id="KW-1185">Reference proteome</keyword>
<reference evidence="2 3" key="1">
    <citation type="submission" date="2019-03" db="EMBL/GenBank/DDBJ databases">
        <title>This is whole genome sequence of Paenibacillus sp MS74 strain.</title>
        <authorList>
            <person name="Trinh H.N."/>
        </authorList>
    </citation>
    <scope>NUCLEOTIDE SEQUENCE [LARGE SCALE GENOMIC DNA]</scope>
    <source>
        <strain evidence="2 3">MS74</strain>
    </source>
</reference>
<keyword evidence="1" id="KW-1133">Transmembrane helix</keyword>
<keyword evidence="1" id="KW-0472">Membrane</keyword>
<dbReference type="EMBL" id="SMRT01000004">
    <property type="protein sequence ID" value="TDF98048.1"/>
    <property type="molecule type" value="Genomic_DNA"/>
</dbReference>
<evidence type="ECO:0000313" key="3">
    <source>
        <dbReference type="Proteomes" id="UP000295636"/>
    </source>
</evidence>